<evidence type="ECO:0000256" key="1">
    <source>
        <dbReference type="SAM" id="MobiDB-lite"/>
    </source>
</evidence>
<dbReference type="RefSeq" id="WP_207821921.1">
    <property type="nucleotide sequence ID" value="NZ_CP062006.1"/>
</dbReference>
<dbReference type="EMBL" id="CP062006">
    <property type="protein sequence ID" value="QTC86501.1"/>
    <property type="molecule type" value="Genomic_DNA"/>
</dbReference>
<gene>
    <name evidence="2" type="ORF">IFE19_10025</name>
</gene>
<feature type="region of interest" description="Disordered" evidence="1">
    <location>
        <begin position="40"/>
        <end position="66"/>
    </location>
</feature>
<reference evidence="2 3" key="1">
    <citation type="submission" date="2020-09" db="EMBL/GenBank/DDBJ databases">
        <title>Brevundimonas sp. LVF1 isolated from an oligotrophic pond in Goettingen, Germany.</title>
        <authorList>
            <person name="Friedrich I."/>
            <person name="Klassen A."/>
            <person name="Neubauer H."/>
            <person name="Schneider D."/>
            <person name="Hertel R."/>
            <person name="Daniel R."/>
        </authorList>
    </citation>
    <scope>NUCLEOTIDE SEQUENCE [LARGE SCALE GENOMIC DNA]</scope>
    <source>
        <strain evidence="2 3">LVF1</strain>
    </source>
</reference>
<organism evidence="2 3">
    <name type="scientific">Brevundimonas pondensis</name>
    <dbReference type="NCBI Taxonomy" id="2774189"/>
    <lineage>
        <taxon>Bacteria</taxon>
        <taxon>Pseudomonadati</taxon>
        <taxon>Pseudomonadota</taxon>
        <taxon>Alphaproteobacteria</taxon>
        <taxon>Caulobacterales</taxon>
        <taxon>Caulobacteraceae</taxon>
        <taxon>Brevundimonas</taxon>
    </lineage>
</organism>
<evidence type="ECO:0000313" key="3">
    <source>
        <dbReference type="Proteomes" id="UP000663942"/>
    </source>
</evidence>
<protein>
    <submittedName>
        <fullName evidence="2">Uncharacterized protein</fullName>
    </submittedName>
</protein>
<name>A0ABX7SG19_9CAUL</name>
<evidence type="ECO:0000313" key="2">
    <source>
        <dbReference type="EMBL" id="QTC86501.1"/>
    </source>
</evidence>
<dbReference type="Proteomes" id="UP000663942">
    <property type="component" value="Chromosome"/>
</dbReference>
<proteinExistence type="predicted"/>
<feature type="compositionally biased region" description="Basic and acidic residues" evidence="1">
    <location>
        <begin position="46"/>
        <end position="57"/>
    </location>
</feature>
<keyword evidence="3" id="KW-1185">Reference proteome</keyword>
<sequence>MNPQLSPDDAHLNQLWRETFGQPLPLIGAPEITRRILRQNGVPDSALHRPVTDEVKPARAPRGSTQ</sequence>
<accession>A0ABX7SG19</accession>